<feature type="compositionally biased region" description="Basic and acidic residues" evidence="1">
    <location>
        <begin position="48"/>
        <end position="76"/>
    </location>
</feature>
<dbReference type="AlphaFoldDB" id="A0A2A6BTR0"/>
<evidence type="ECO:0000313" key="2">
    <source>
        <dbReference type="EnsemblMetazoa" id="PPA37222.1"/>
    </source>
</evidence>
<accession>A0A8R1YVD3</accession>
<feature type="region of interest" description="Disordered" evidence="1">
    <location>
        <begin position="1"/>
        <end position="21"/>
    </location>
</feature>
<keyword evidence="3" id="KW-1185">Reference proteome</keyword>
<feature type="compositionally biased region" description="Polar residues" evidence="1">
    <location>
        <begin position="36"/>
        <end position="45"/>
    </location>
</feature>
<evidence type="ECO:0000313" key="3">
    <source>
        <dbReference type="Proteomes" id="UP000005239"/>
    </source>
</evidence>
<organism evidence="2 3">
    <name type="scientific">Pristionchus pacificus</name>
    <name type="common">Parasitic nematode worm</name>
    <dbReference type="NCBI Taxonomy" id="54126"/>
    <lineage>
        <taxon>Eukaryota</taxon>
        <taxon>Metazoa</taxon>
        <taxon>Ecdysozoa</taxon>
        <taxon>Nematoda</taxon>
        <taxon>Chromadorea</taxon>
        <taxon>Rhabditida</taxon>
        <taxon>Rhabditina</taxon>
        <taxon>Diplogasteromorpha</taxon>
        <taxon>Diplogasteroidea</taxon>
        <taxon>Neodiplogasteridae</taxon>
        <taxon>Pristionchus</taxon>
    </lineage>
</organism>
<proteinExistence type="predicted"/>
<dbReference type="EnsemblMetazoa" id="PPA37222.1">
    <property type="protein sequence ID" value="PPA37222.1"/>
    <property type="gene ID" value="WBGene00275591"/>
</dbReference>
<accession>A0A2A6BTR0</accession>
<gene>
    <name evidence="2" type="primary">WBGene00275591</name>
</gene>
<reference evidence="2" key="2">
    <citation type="submission" date="2022-06" db="UniProtKB">
        <authorList>
            <consortium name="EnsemblMetazoa"/>
        </authorList>
    </citation>
    <scope>IDENTIFICATION</scope>
    <source>
        <strain evidence="2">PS312</strain>
    </source>
</reference>
<evidence type="ECO:0000256" key="1">
    <source>
        <dbReference type="SAM" id="MobiDB-lite"/>
    </source>
</evidence>
<sequence length="76" mass="8491">MYSHARDTPRTPSPAPPSAPFCSWTIVARTRMTYASEGTSMSPGGSTRGDRLDGAEREDDVRKEDEEEAADWKYHD</sequence>
<dbReference type="Proteomes" id="UP000005239">
    <property type="component" value="Unassembled WGS sequence"/>
</dbReference>
<feature type="region of interest" description="Disordered" evidence="1">
    <location>
        <begin position="34"/>
        <end position="76"/>
    </location>
</feature>
<reference evidence="3" key="1">
    <citation type="journal article" date="2008" name="Nat. Genet.">
        <title>The Pristionchus pacificus genome provides a unique perspective on nematode lifestyle and parasitism.</title>
        <authorList>
            <person name="Dieterich C."/>
            <person name="Clifton S.W."/>
            <person name="Schuster L.N."/>
            <person name="Chinwalla A."/>
            <person name="Delehaunty K."/>
            <person name="Dinkelacker I."/>
            <person name="Fulton L."/>
            <person name="Fulton R."/>
            <person name="Godfrey J."/>
            <person name="Minx P."/>
            <person name="Mitreva M."/>
            <person name="Roeseler W."/>
            <person name="Tian H."/>
            <person name="Witte H."/>
            <person name="Yang S.P."/>
            <person name="Wilson R.K."/>
            <person name="Sommer R.J."/>
        </authorList>
    </citation>
    <scope>NUCLEOTIDE SEQUENCE [LARGE SCALE GENOMIC DNA]</scope>
    <source>
        <strain evidence="3">PS312</strain>
    </source>
</reference>
<protein>
    <submittedName>
        <fullName evidence="2">Uncharacterized protein</fullName>
    </submittedName>
</protein>
<name>A0A2A6BTR0_PRIPA</name>